<dbReference type="SUPFAM" id="SSF47090">
    <property type="entry name" value="PGBD-like"/>
    <property type="match status" value="1"/>
</dbReference>
<evidence type="ECO:0000313" key="3">
    <source>
        <dbReference type="Proteomes" id="UP000630887"/>
    </source>
</evidence>
<evidence type="ECO:0000259" key="1">
    <source>
        <dbReference type="Pfam" id="PF01471"/>
    </source>
</evidence>
<keyword evidence="3" id="KW-1185">Reference proteome</keyword>
<dbReference type="InterPro" id="IPR002477">
    <property type="entry name" value="Peptidoglycan-bd-like"/>
</dbReference>
<accession>A0A8J3PC35</accession>
<dbReference type="Pfam" id="PF01471">
    <property type="entry name" value="PG_binding_1"/>
    <property type="match status" value="1"/>
</dbReference>
<organism evidence="2 3">
    <name type="scientific">Catellatospora coxensis</name>
    <dbReference type="NCBI Taxonomy" id="310354"/>
    <lineage>
        <taxon>Bacteria</taxon>
        <taxon>Bacillati</taxon>
        <taxon>Actinomycetota</taxon>
        <taxon>Actinomycetes</taxon>
        <taxon>Micromonosporales</taxon>
        <taxon>Micromonosporaceae</taxon>
        <taxon>Catellatospora</taxon>
    </lineage>
</organism>
<reference evidence="2 3" key="1">
    <citation type="submission" date="2021-01" db="EMBL/GenBank/DDBJ databases">
        <title>Whole genome shotgun sequence of Catellatospora coxensis NBRC 107359.</title>
        <authorList>
            <person name="Komaki H."/>
            <person name="Tamura T."/>
        </authorList>
    </citation>
    <scope>NUCLEOTIDE SEQUENCE [LARGE SCALE GENOMIC DNA]</scope>
    <source>
        <strain evidence="2 3">NBRC 107359</strain>
    </source>
</reference>
<name>A0A8J3PC35_9ACTN</name>
<evidence type="ECO:0000313" key="2">
    <source>
        <dbReference type="EMBL" id="GIG10983.1"/>
    </source>
</evidence>
<comment type="caution">
    <text evidence="2">The sequence shown here is derived from an EMBL/GenBank/DDBJ whole genome shotgun (WGS) entry which is preliminary data.</text>
</comment>
<dbReference type="Proteomes" id="UP000630887">
    <property type="component" value="Unassembled WGS sequence"/>
</dbReference>
<dbReference type="InterPro" id="IPR036366">
    <property type="entry name" value="PGBDSf"/>
</dbReference>
<gene>
    <name evidence="2" type="ORF">Cco03nite_76830</name>
</gene>
<sequence length="139" mass="15223">MAATPAHAAYGPCNTTVHRTDGLAVDNYYVVPARTGNGLSCYMQYQTGSENAVEALQKAILRCYGETYAAQRIRDTGGADGSYGNGTVEAVRWLQANRLGVSADGVYGPATRQAMRWPDYWRDPRNGDIEFISCYNPPF</sequence>
<protein>
    <submittedName>
        <fullName evidence="2">Peptidoglycan-binding protein</fullName>
    </submittedName>
</protein>
<dbReference type="AlphaFoldDB" id="A0A8J3PC35"/>
<feature type="domain" description="Peptidoglycan binding-like" evidence="1">
    <location>
        <begin position="50"/>
        <end position="115"/>
    </location>
</feature>
<dbReference type="InterPro" id="IPR036365">
    <property type="entry name" value="PGBD-like_sf"/>
</dbReference>
<proteinExistence type="predicted"/>
<dbReference type="EMBL" id="BONI01000108">
    <property type="protein sequence ID" value="GIG10983.1"/>
    <property type="molecule type" value="Genomic_DNA"/>
</dbReference>
<dbReference type="Gene3D" id="1.10.101.10">
    <property type="entry name" value="PGBD-like superfamily/PGBD"/>
    <property type="match status" value="1"/>
</dbReference>